<proteinExistence type="predicted"/>
<evidence type="ECO:0008006" key="3">
    <source>
        <dbReference type="Google" id="ProtNLM"/>
    </source>
</evidence>
<dbReference type="OrthoDB" id="191139at2759"/>
<gene>
    <name evidence="1" type="ORF">T440DRAFT_472565</name>
</gene>
<dbReference type="InterPro" id="IPR051593">
    <property type="entry name" value="Ergosterol_Biosynth_ERG27"/>
</dbReference>
<dbReference type="PANTHER" id="PTHR43647">
    <property type="entry name" value="DEHYDROGENASE"/>
    <property type="match status" value="1"/>
</dbReference>
<dbReference type="EMBL" id="MU006345">
    <property type="protein sequence ID" value="KAF2845537.1"/>
    <property type="molecule type" value="Genomic_DNA"/>
</dbReference>
<dbReference type="InterPro" id="IPR036291">
    <property type="entry name" value="NAD(P)-bd_dom_sf"/>
</dbReference>
<dbReference type="GO" id="GO:0005741">
    <property type="term" value="C:mitochondrial outer membrane"/>
    <property type="evidence" value="ECO:0007669"/>
    <property type="project" value="TreeGrafter"/>
</dbReference>
<dbReference type="Gene3D" id="3.40.50.720">
    <property type="entry name" value="NAD(P)-binding Rossmann-like Domain"/>
    <property type="match status" value="1"/>
</dbReference>
<dbReference type="GO" id="GO:0000253">
    <property type="term" value="F:3-beta-hydroxysteroid 3-dehydrogenase (NADP+) activity"/>
    <property type="evidence" value="ECO:0007669"/>
    <property type="project" value="TreeGrafter"/>
</dbReference>
<dbReference type="GO" id="GO:0005789">
    <property type="term" value="C:endoplasmic reticulum membrane"/>
    <property type="evidence" value="ECO:0007669"/>
    <property type="project" value="TreeGrafter"/>
</dbReference>
<dbReference type="PANTHER" id="PTHR43647:SF4">
    <property type="entry name" value="KETOREDUCTASE (KR) DOMAIN-CONTAINING PROTEIN"/>
    <property type="match status" value="1"/>
</dbReference>
<sequence>MPYTVGGIYRWPPLVLLLGTYPMFTLLLTVRDDSDRDPNTRELRRIIGKHPDVDVTVRKLDLNALEDVRVFSDSVLADIENGTQPRIGAIVCNAMTWSLSGGPKYSEDGFEKSIAINHLAHFSMTLRLLGGMDPMRGRIVFLGSIAHWPDKAGFSKGFPTHVPDDLELLVHPHSDAPTEEMGRGFQRYGTSKLVPVMIMFELNRRLKAVSCQPKRFRFEGNADACNRAEIPSPFALLRLILLIWSTLEPFPKHMSQSWYVVCSRS</sequence>
<dbReference type="AlphaFoldDB" id="A0A6A7AT36"/>
<protein>
    <recommendedName>
        <fullName evidence="3">NAD(P)-binding protein</fullName>
    </recommendedName>
</protein>
<dbReference type="Proteomes" id="UP000799423">
    <property type="component" value="Unassembled WGS sequence"/>
</dbReference>
<organism evidence="1 2">
    <name type="scientific">Plenodomus tracheiphilus IPT5</name>
    <dbReference type="NCBI Taxonomy" id="1408161"/>
    <lineage>
        <taxon>Eukaryota</taxon>
        <taxon>Fungi</taxon>
        <taxon>Dikarya</taxon>
        <taxon>Ascomycota</taxon>
        <taxon>Pezizomycotina</taxon>
        <taxon>Dothideomycetes</taxon>
        <taxon>Pleosporomycetidae</taxon>
        <taxon>Pleosporales</taxon>
        <taxon>Pleosporineae</taxon>
        <taxon>Leptosphaeriaceae</taxon>
        <taxon>Plenodomus</taxon>
    </lineage>
</organism>
<accession>A0A6A7AT36</accession>
<dbReference type="GO" id="GO:0005811">
    <property type="term" value="C:lipid droplet"/>
    <property type="evidence" value="ECO:0007669"/>
    <property type="project" value="TreeGrafter"/>
</dbReference>
<keyword evidence="2" id="KW-1185">Reference proteome</keyword>
<reference evidence="1" key="1">
    <citation type="submission" date="2020-01" db="EMBL/GenBank/DDBJ databases">
        <authorList>
            <consortium name="DOE Joint Genome Institute"/>
            <person name="Haridas S."/>
            <person name="Albert R."/>
            <person name="Binder M."/>
            <person name="Bloem J."/>
            <person name="Labutti K."/>
            <person name="Salamov A."/>
            <person name="Andreopoulos B."/>
            <person name="Baker S.E."/>
            <person name="Barry K."/>
            <person name="Bills G."/>
            <person name="Bluhm B.H."/>
            <person name="Cannon C."/>
            <person name="Castanera R."/>
            <person name="Culley D.E."/>
            <person name="Daum C."/>
            <person name="Ezra D."/>
            <person name="Gonzalez J.B."/>
            <person name="Henrissat B."/>
            <person name="Kuo A."/>
            <person name="Liang C."/>
            <person name="Lipzen A."/>
            <person name="Lutzoni F."/>
            <person name="Magnuson J."/>
            <person name="Mondo S."/>
            <person name="Nolan M."/>
            <person name="Ohm R."/>
            <person name="Pangilinan J."/>
            <person name="Park H.-J."/>
            <person name="Ramirez L."/>
            <person name="Alfaro M."/>
            <person name="Sun H."/>
            <person name="Tritt A."/>
            <person name="Yoshinaga Y."/>
            <person name="Zwiers L.-H."/>
            <person name="Turgeon B.G."/>
            <person name="Goodwin S.B."/>
            <person name="Spatafora J.W."/>
            <person name="Crous P.W."/>
            <person name="Grigoriev I.V."/>
        </authorList>
    </citation>
    <scope>NUCLEOTIDE SEQUENCE</scope>
    <source>
        <strain evidence="1">IPT5</strain>
    </source>
</reference>
<evidence type="ECO:0000313" key="2">
    <source>
        <dbReference type="Proteomes" id="UP000799423"/>
    </source>
</evidence>
<name>A0A6A7AT36_9PLEO</name>
<evidence type="ECO:0000313" key="1">
    <source>
        <dbReference type="EMBL" id="KAF2845537.1"/>
    </source>
</evidence>
<dbReference type="SUPFAM" id="SSF51735">
    <property type="entry name" value="NAD(P)-binding Rossmann-fold domains"/>
    <property type="match status" value="1"/>
</dbReference>